<reference evidence="2 3" key="1">
    <citation type="submission" date="2019-10" db="EMBL/GenBank/DDBJ databases">
        <title>Dictyobacter vulcani sp. nov., within the class Ktedonobacteria, isolated from soil of volcanic Mt. Zao.</title>
        <authorList>
            <person name="Zheng Y."/>
            <person name="Wang C.M."/>
            <person name="Sakai Y."/>
            <person name="Abe K."/>
            <person name="Yokota A."/>
            <person name="Yabe S."/>
        </authorList>
    </citation>
    <scope>NUCLEOTIDE SEQUENCE [LARGE SCALE GENOMIC DNA]</scope>
    <source>
        <strain evidence="2 3">W12</strain>
    </source>
</reference>
<dbReference type="Gene3D" id="1.10.1760.20">
    <property type="match status" value="1"/>
</dbReference>
<accession>A0A5J4KH40</accession>
<dbReference type="EMBL" id="BKZW01000001">
    <property type="protein sequence ID" value="GER86152.1"/>
    <property type="molecule type" value="Genomic_DNA"/>
</dbReference>
<evidence type="ECO:0000313" key="3">
    <source>
        <dbReference type="Proteomes" id="UP000326912"/>
    </source>
</evidence>
<evidence type="ECO:0000256" key="1">
    <source>
        <dbReference type="SAM" id="Phobius"/>
    </source>
</evidence>
<proteinExistence type="predicted"/>
<sequence>MSNVSANPSTARPWSLTTERIIIAGVLAAITIILGVVPNLGFIPLPNAIGNATIEHIPTIIGGVIAGPIVGLISGLIFGVLSFFRATEPFFKDPTVAILPRMFIGLTAWATFAALVRFNRDVAAAAAGFVGAATNTILVVGALIIRGYFPAQVIIPVVLVQSIIEAIIAAIMTVVLVRIFYILEARLVHAPDTKSRDELPY</sequence>
<organism evidence="2 3">
    <name type="scientific">Dictyobacter vulcani</name>
    <dbReference type="NCBI Taxonomy" id="2607529"/>
    <lineage>
        <taxon>Bacteria</taxon>
        <taxon>Bacillati</taxon>
        <taxon>Chloroflexota</taxon>
        <taxon>Ktedonobacteria</taxon>
        <taxon>Ktedonobacterales</taxon>
        <taxon>Dictyobacteraceae</taxon>
        <taxon>Dictyobacter</taxon>
    </lineage>
</organism>
<keyword evidence="1" id="KW-0812">Transmembrane</keyword>
<dbReference type="RefSeq" id="WP_198925156.1">
    <property type="nucleotide sequence ID" value="NZ_BKZW01000001.1"/>
</dbReference>
<dbReference type="GO" id="GO:0022857">
    <property type="term" value="F:transmembrane transporter activity"/>
    <property type="evidence" value="ECO:0007669"/>
    <property type="project" value="InterPro"/>
</dbReference>
<dbReference type="InterPro" id="IPR024529">
    <property type="entry name" value="ECF_trnsprt_substrate-spec"/>
</dbReference>
<feature type="transmembrane region" description="Helical" evidence="1">
    <location>
        <begin position="122"/>
        <end position="145"/>
    </location>
</feature>
<evidence type="ECO:0000313" key="2">
    <source>
        <dbReference type="EMBL" id="GER86152.1"/>
    </source>
</evidence>
<feature type="transmembrane region" description="Helical" evidence="1">
    <location>
        <begin position="21"/>
        <end position="40"/>
    </location>
</feature>
<protein>
    <submittedName>
        <fullName evidence="2">Membrane protein</fullName>
    </submittedName>
</protein>
<feature type="transmembrane region" description="Helical" evidence="1">
    <location>
        <begin position="96"/>
        <end position="116"/>
    </location>
</feature>
<feature type="transmembrane region" description="Helical" evidence="1">
    <location>
        <begin position="60"/>
        <end position="84"/>
    </location>
</feature>
<feature type="transmembrane region" description="Helical" evidence="1">
    <location>
        <begin position="157"/>
        <end position="183"/>
    </location>
</feature>
<keyword evidence="3" id="KW-1185">Reference proteome</keyword>
<dbReference type="Proteomes" id="UP000326912">
    <property type="component" value="Unassembled WGS sequence"/>
</dbReference>
<name>A0A5J4KH40_9CHLR</name>
<comment type="caution">
    <text evidence="2">The sequence shown here is derived from an EMBL/GenBank/DDBJ whole genome shotgun (WGS) entry which is preliminary data.</text>
</comment>
<keyword evidence="1" id="KW-0472">Membrane</keyword>
<gene>
    <name evidence="2" type="ORF">KDW_03140</name>
</gene>
<keyword evidence="1" id="KW-1133">Transmembrane helix</keyword>
<dbReference type="Pfam" id="PF12822">
    <property type="entry name" value="ECF_trnsprt"/>
    <property type="match status" value="1"/>
</dbReference>
<dbReference type="AlphaFoldDB" id="A0A5J4KH40"/>